<dbReference type="EMBL" id="CAJOBA010013487">
    <property type="protein sequence ID" value="CAF3879662.1"/>
    <property type="molecule type" value="Genomic_DNA"/>
</dbReference>
<gene>
    <name evidence="9" type="ORF">OVA965_LOCUS19790</name>
    <name evidence="10" type="ORF">TMI583_LOCUS19957</name>
</gene>
<evidence type="ECO:0000256" key="1">
    <source>
        <dbReference type="ARBA" id="ARBA00004141"/>
    </source>
</evidence>
<evidence type="ECO:0000313" key="11">
    <source>
        <dbReference type="Proteomes" id="UP000677228"/>
    </source>
</evidence>
<evidence type="ECO:0000256" key="2">
    <source>
        <dbReference type="ARBA" id="ARBA00022448"/>
    </source>
</evidence>
<comment type="subcellular location">
    <subcellularLocation>
        <location evidence="1">Membrane</location>
        <topology evidence="1">Multi-pass membrane protein</topology>
    </subcellularLocation>
</comment>
<dbReference type="Proteomes" id="UP000677228">
    <property type="component" value="Unassembled WGS sequence"/>
</dbReference>
<dbReference type="PANTHER" id="PTHR22601">
    <property type="entry name" value="ISP4 LIKE PROTEIN"/>
    <property type="match status" value="1"/>
</dbReference>
<evidence type="ECO:0000256" key="3">
    <source>
        <dbReference type="ARBA" id="ARBA00022692"/>
    </source>
</evidence>
<protein>
    <submittedName>
        <fullName evidence="9">Uncharacterized protein</fullName>
    </submittedName>
</protein>
<dbReference type="EMBL" id="CAJNOK010010295">
    <property type="protein sequence ID" value="CAF1111582.1"/>
    <property type="molecule type" value="Genomic_DNA"/>
</dbReference>
<evidence type="ECO:0000256" key="7">
    <source>
        <dbReference type="ARBA" id="ARBA00023136"/>
    </source>
</evidence>
<keyword evidence="6 8" id="KW-1133">Transmembrane helix</keyword>
<comment type="caution">
    <text evidence="9">The sequence shown here is derived from an EMBL/GenBank/DDBJ whole genome shotgun (WGS) entry which is preliminary data.</text>
</comment>
<evidence type="ECO:0000313" key="10">
    <source>
        <dbReference type="EMBL" id="CAF3879662.1"/>
    </source>
</evidence>
<keyword evidence="7 8" id="KW-0472">Membrane</keyword>
<evidence type="ECO:0000256" key="6">
    <source>
        <dbReference type="ARBA" id="ARBA00022989"/>
    </source>
</evidence>
<accession>A0A8S2E9L3</accession>
<evidence type="ECO:0000256" key="4">
    <source>
        <dbReference type="ARBA" id="ARBA00022856"/>
    </source>
</evidence>
<dbReference type="InterPro" id="IPR004648">
    <property type="entry name" value="Oligpept_transpt"/>
</dbReference>
<keyword evidence="3 8" id="KW-0812">Transmembrane</keyword>
<feature type="transmembrane region" description="Helical" evidence="8">
    <location>
        <begin position="163"/>
        <end position="181"/>
    </location>
</feature>
<dbReference type="GO" id="GO:0015031">
    <property type="term" value="P:protein transport"/>
    <property type="evidence" value="ECO:0007669"/>
    <property type="project" value="UniProtKB-KW"/>
</dbReference>
<name>A0A8S2E9L3_9BILA</name>
<evidence type="ECO:0000256" key="8">
    <source>
        <dbReference type="SAM" id="Phobius"/>
    </source>
</evidence>
<keyword evidence="2" id="KW-0813">Transport</keyword>
<feature type="transmembrane region" description="Helical" evidence="8">
    <location>
        <begin position="83"/>
        <end position="105"/>
    </location>
</feature>
<dbReference type="Pfam" id="PF03169">
    <property type="entry name" value="OPT"/>
    <property type="match status" value="1"/>
</dbReference>
<proteinExistence type="predicted"/>
<dbReference type="GO" id="GO:0035673">
    <property type="term" value="F:oligopeptide transmembrane transporter activity"/>
    <property type="evidence" value="ECO:0007669"/>
    <property type="project" value="InterPro"/>
</dbReference>
<evidence type="ECO:0000256" key="5">
    <source>
        <dbReference type="ARBA" id="ARBA00022927"/>
    </source>
</evidence>
<dbReference type="AlphaFoldDB" id="A0A8S2E9L3"/>
<reference evidence="9" key="1">
    <citation type="submission" date="2021-02" db="EMBL/GenBank/DDBJ databases">
        <authorList>
            <person name="Nowell W R."/>
        </authorList>
    </citation>
    <scope>NUCLEOTIDE SEQUENCE</scope>
</reference>
<dbReference type="GO" id="GO:0016020">
    <property type="term" value="C:membrane"/>
    <property type="evidence" value="ECO:0007669"/>
    <property type="project" value="UniProtKB-SubCell"/>
</dbReference>
<keyword evidence="4" id="KW-0571">Peptide transport</keyword>
<evidence type="ECO:0000313" key="9">
    <source>
        <dbReference type="EMBL" id="CAF1111582.1"/>
    </source>
</evidence>
<keyword evidence="5" id="KW-0653">Protein transport</keyword>
<sequence>MELSDAEKHHVVAIDLNSPNGDTLFDDFVDAEQSSFEETAGVVSNKDDPKMLCLTIRSWTIGIMFTVLMSALNQYLYFRTQIYYFPSYLVLLLVYPICKFLAWCLPSRTFRIPFFGVHSLNPGKFTIKEHAVIFLMAVTAQIDINAIETIISRQVQDFTKTKFVVGIFFVLSSQILGYGMAGKL</sequence>
<dbReference type="InterPro" id="IPR004813">
    <property type="entry name" value="OPT"/>
</dbReference>
<feature type="transmembrane region" description="Helical" evidence="8">
    <location>
        <begin position="59"/>
        <end position="77"/>
    </location>
</feature>
<organism evidence="9 11">
    <name type="scientific">Didymodactylos carnosus</name>
    <dbReference type="NCBI Taxonomy" id="1234261"/>
    <lineage>
        <taxon>Eukaryota</taxon>
        <taxon>Metazoa</taxon>
        <taxon>Spiralia</taxon>
        <taxon>Gnathifera</taxon>
        <taxon>Rotifera</taxon>
        <taxon>Eurotatoria</taxon>
        <taxon>Bdelloidea</taxon>
        <taxon>Philodinida</taxon>
        <taxon>Philodinidae</taxon>
        <taxon>Didymodactylos</taxon>
    </lineage>
</organism>
<dbReference type="Proteomes" id="UP000682733">
    <property type="component" value="Unassembled WGS sequence"/>
</dbReference>